<accession>A0ABY3FXS3</accession>
<reference evidence="1 2" key="1">
    <citation type="submission" date="2019-06" db="EMBL/GenBank/DDBJ databases">
        <title>Genome sequence analysis of &gt;100 Bacillus licheniformis strains suggests intrinsic resistance to this species.</title>
        <authorList>
            <person name="Wels M."/>
            <person name="Siezen R.J."/>
            <person name="Johansen E."/>
            <person name="Stuer-Lauridsen B."/>
            <person name="Bjerre K."/>
            <person name="Nielsen B.K.K."/>
        </authorList>
    </citation>
    <scope>NUCLEOTIDE SEQUENCE [LARGE SCALE GENOMIC DNA]</scope>
    <source>
        <strain evidence="1 2">BAC-15381</strain>
    </source>
</reference>
<dbReference type="RefSeq" id="WP_145685636.1">
    <property type="nucleotide sequence ID" value="NZ_CP120601.2"/>
</dbReference>
<organism evidence="1 2">
    <name type="scientific">Bacillus paralicheniformis</name>
    <dbReference type="NCBI Taxonomy" id="1648923"/>
    <lineage>
        <taxon>Bacteria</taxon>
        <taxon>Bacillati</taxon>
        <taxon>Bacillota</taxon>
        <taxon>Bacilli</taxon>
        <taxon>Bacillales</taxon>
        <taxon>Bacillaceae</taxon>
        <taxon>Bacillus</taxon>
    </lineage>
</organism>
<sequence length="644" mass="75535">MELSYYDKRTAKVEIMGELKKRGWKVYGYKQDKSDPMTDYFDPASWDGIAEKDGYIILIDICKYDLGKSGKKVTKKGYTIDHAKIAKLQATINDSAASENEKETSRKIIEKMRQKEEMETVVVSQYPVFKHVNPGRTNWHIEKDGEIIAKGNRAFSFFSWNNKEESQTKLVKFIDGLENKINEQSKLIPVKKQVVKKVVKPVSIDLTIEEAQEGQTYLVIDKPLTYGVQQGYVYKLTRKQEFNGKLSVSFVRMNKKLNKELTGSSNPANTMYFSESNFKRLLEKGCFHFAELKEVEEVTEKTVYVKAKRDTAQKENLLTGESVETTNETTGERAQGTTEKETTITYTLNEEKNGVEIRFSSKPSEEIREQMKAAGYRWSRYSKCWYAKQSDSTISLAKKLSSSDLNNQESAFEYPEIDIDDVETYVIDQKTQDREHDAHWIFRTTKRDHTKEIQHLFNSWNDEVKKLIKTTDNQSIVYHLKKDLQRFKKRYYDLYVKHLTLKVNNPSWAVTGRAGRNMSRYNKLMERENAVMLQLAEIPEEFKRKLSEAKDRIRHTEKEKIKKQISQIDNIIEFKAQNKEFTFMNHRERKRVYVYGEWFICKTWGAFRIFFKDREVHTMLTAETLNDAKKYATYLISQYNSKIS</sequence>
<gene>
    <name evidence="1" type="ORF">CHCC15381_4082</name>
</gene>
<dbReference type="EMBL" id="NILF01000033">
    <property type="protein sequence ID" value="TWL39516.1"/>
    <property type="molecule type" value="Genomic_DNA"/>
</dbReference>
<evidence type="ECO:0000313" key="1">
    <source>
        <dbReference type="EMBL" id="TWL39516.1"/>
    </source>
</evidence>
<protein>
    <submittedName>
        <fullName evidence="1">Uncharacterized protein</fullName>
    </submittedName>
</protein>
<name>A0ABY3FXS3_9BACI</name>
<keyword evidence="2" id="KW-1185">Reference proteome</keyword>
<dbReference type="Proteomes" id="UP000429980">
    <property type="component" value="Unassembled WGS sequence"/>
</dbReference>
<evidence type="ECO:0000313" key="2">
    <source>
        <dbReference type="Proteomes" id="UP000429980"/>
    </source>
</evidence>
<proteinExistence type="predicted"/>
<comment type="caution">
    <text evidence="1">The sequence shown here is derived from an EMBL/GenBank/DDBJ whole genome shotgun (WGS) entry which is preliminary data.</text>
</comment>